<dbReference type="InterPro" id="IPR010127">
    <property type="entry name" value="Phasin_subfam-1"/>
</dbReference>
<evidence type="ECO:0000259" key="1">
    <source>
        <dbReference type="Pfam" id="PF09361"/>
    </source>
</evidence>
<evidence type="ECO:0000313" key="2">
    <source>
        <dbReference type="EMBL" id="MBK0398714.1"/>
    </source>
</evidence>
<reference evidence="2" key="1">
    <citation type="submission" date="2020-12" db="EMBL/GenBank/DDBJ databases">
        <title>Bacterial taxonomy.</title>
        <authorList>
            <person name="Pan X."/>
        </authorList>
    </citation>
    <scope>NUCLEOTIDE SEQUENCE</scope>
    <source>
        <strain evidence="2">M0105</strain>
    </source>
</reference>
<gene>
    <name evidence="2" type="primary">phaP</name>
    <name evidence="2" type="ORF">H0I76_05905</name>
</gene>
<dbReference type="Pfam" id="PF09361">
    <property type="entry name" value="Phasin_2"/>
    <property type="match status" value="1"/>
</dbReference>
<accession>A0A8J7M5H0</accession>
<dbReference type="EMBL" id="JAEHHL010000002">
    <property type="protein sequence ID" value="MBK0398714.1"/>
    <property type="molecule type" value="Genomic_DNA"/>
</dbReference>
<name>A0A8J7M5H0_9RHOB</name>
<dbReference type="RefSeq" id="WP_200608246.1">
    <property type="nucleotide sequence ID" value="NZ_JAEHHL010000002.1"/>
</dbReference>
<sequence>MTKAETKKVEEFAAEAQKSIEQNVEKVAKGVEDAAAFGQENVEALVTSSKIAAKALETVNAEMLAYSKKAYEDGLAAAKDMTACKSISELVEKQTAFGKSAFEGFVAQATKVNEILTAASKDAAEPMSARVTAAMGAFKGLSA</sequence>
<keyword evidence="3" id="KW-1185">Reference proteome</keyword>
<evidence type="ECO:0000313" key="3">
    <source>
        <dbReference type="Proteomes" id="UP000655420"/>
    </source>
</evidence>
<comment type="caution">
    <text evidence="2">The sequence shown here is derived from an EMBL/GenBank/DDBJ whole genome shotgun (WGS) entry which is preliminary data.</text>
</comment>
<dbReference type="NCBIfam" id="TIGR01841">
    <property type="entry name" value="phasin"/>
    <property type="match status" value="1"/>
</dbReference>
<dbReference type="Proteomes" id="UP000655420">
    <property type="component" value="Unassembled WGS sequence"/>
</dbReference>
<dbReference type="AlphaFoldDB" id="A0A8J7M5H0"/>
<protein>
    <submittedName>
        <fullName evidence="2">TIGR01841 family phasin</fullName>
    </submittedName>
</protein>
<proteinExistence type="predicted"/>
<organism evidence="2 3">
    <name type="scientific">Thermohalobaculum xanthum</name>
    <dbReference type="NCBI Taxonomy" id="2753746"/>
    <lineage>
        <taxon>Bacteria</taxon>
        <taxon>Pseudomonadati</taxon>
        <taxon>Pseudomonadota</taxon>
        <taxon>Alphaproteobacteria</taxon>
        <taxon>Rhodobacterales</taxon>
        <taxon>Paracoccaceae</taxon>
        <taxon>Thermohalobaculum</taxon>
    </lineage>
</organism>
<dbReference type="InterPro" id="IPR018968">
    <property type="entry name" value="Phasin"/>
</dbReference>
<feature type="domain" description="Phasin" evidence="1">
    <location>
        <begin position="32"/>
        <end position="131"/>
    </location>
</feature>